<dbReference type="GO" id="GO:0030151">
    <property type="term" value="F:molybdenum ion binding"/>
    <property type="evidence" value="ECO:0007669"/>
    <property type="project" value="InterPro"/>
</dbReference>
<dbReference type="Gene3D" id="2.40.33.20">
    <property type="entry name" value="PK beta-barrel domain-like"/>
    <property type="match status" value="1"/>
</dbReference>
<dbReference type="InterPro" id="IPR011037">
    <property type="entry name" value="Pyrv_Knase-like_insert_dom_sf"/>
</dbReference>
<dbReference type="InterPro" id="IPR005302">
    <property type="entry name" value="MoCF_Sase_C"/>
</dbReference>
<dbReference type="RefSeq" id="WP_122966236.1">
    <property type="nucleotide sequence ID" value="NZ_BJMH01000006.1"/>
</dbReference>
<sequence length="240" mass="27123">MKKVGALQSIYRHPVKAMRGELLTSTEIDAFGLYGDRVYRFWDDTRPGKFLGADKVPALIGYSATMEAKQSEEEYPQVRVVASDGSVHEWGESLFSHVADTAKRPVTPLRSIPSEGKQDWEEHILLVTDASLREIARQIGSEWVDPRRFRGNLIVVLDDDEPFAEDKWIGKKLKINDVTLQVTMHCVRCVYVNIDPDTLQRTPEVLKACVKRHDNHFGVYASVVETGTVSCGDDVYVLEE</sequence>
<reference evidence="2 3" key="1">
    <citation type="submission" date="2019-06" db="EMBL/GenBank/DDBJ databases">
        <title>Whole genome shotgun sequence of Brevibacillus parabrevis NBRC 12334.</title>
        <authorList>
            <person name="Hosoyama A."/>
            <person name="Uohara A."/>
            <person name="Ohji S."/>
            <person name="Ichikawa N."/>
        </authorList>
    </citation>
    <scope>NUCLEOTIDE SEQUENCE [LARGE SCALE GENOMIC DNA]</scope>
    <source>
        <strain evidence="2 3">NBRC 12334</strain>
    </source>
</reference>
<feature type="domain" description="MOSC" evidence="1">
    <location>
        <begin position="99"/>
        <end position="238"/>
    </location>
</feature>
<evidence type="ECO:0000313" key="2">
    <source>
        <dbReference type="EMBL" id="GEB32115.1"/>
    </source>
</evidence>
<name>A0A4Y3PH66_BREPA</name>
<dbReference type="EMBL" id="BJMH01000006">
    <property type="protein sequence ID" value="GEB32115.1"/>
    <property type="molecule type" value="Genomic_DNA"/>
</dbReference>
<comment type="caution">
    <text evidence="2">The sequence shown here is derived from an EMBL/GenBank/DDBJ whole genome shotgun (WGS) entry which is preliminary data.</text>
</comment>
<dbReference type="AlphaFoldDB" id="A0A4Y3PH66"/>
<proteinExistence type="predicted"/>
<dbReference type="Proteomes" id="UP000316882">
    <property type="component" value="Unassembled WGS sequence"/>
</dbReference>
<organism evidence="2 3">
    <name type="scientific">Brevibacillus parabrevis</name>
    <dbReference type="NCBI Taxonomy" id="54914"/>
    <lineage>
        <taxon>Bacteria</taxon>
        <taxon>Bacillati</taxon>
        <taxon>Bacillota</taxon>
        <taxon>Bacilli</taxon>
        <taxon>Bacillales</taxon>
        <taxon>Paenibacillaceae</taxon>
        <taxon>Brevibacillus</taxon>
    </lineage>
</organism>
<evidence type="ECO:0000313" key="3">
    <source>
        <dbReference type="Proteomes" id="UP000316882"/>
    </source>
</evidence>
<gene>
    <name evidence="2" type="ORF">BPA01_16950</name>
</gene>
<evidence type="ECO:0000259" key="1">
    <source>
        <dbReference type="PROSITE" id="PS51340"/>
    </source>
</evidence>
<dbReference type="Pfam" id="PF03473">
    <property type="entry name" value="MOSC"/>
    <property type="match status" value="1"/>
</dbReference>
<dbReference type="InterPro" id="IPR005303">
    <property type="entry name" value="MOCOS_middle"/>
</dbReference>
<protein>
    <submittedName>
        <fullName evidence="2">Molybdenum cofactor sulfurase</fullName>
    </submittedName>
</protein>
<dbReference type="SUPFAM" id="SSF50800">
    <property type="entry name" value="PK beta-barrel domain-like"/>
    <property type="match status" value="1"/>
</dbReference>
<dbReference type="PROSITE" id="PS51340">
    <property type="entry name" value="MOSC"/>
    <property type="match status" value="1"/>
</dbReference>
<dbReference type="GO" id="GO:0003824">
    <property type="term" value="F:catalytic activity"/>
    <property type="evidence" value="ECO:0007669"/>
    <property type="project" value="InterPro"/>
</dbReference>
<dbReference type="Pfam" id="PF03476">
    <property type="entry name" value="MOSC_N"/>
    <property type="match status" value="1"/>
</dbReference>
<dbReference type="GO" id="GO:0030170">
    <property type="term" value="F:pyridoxal phosphate binding"/>
    <property type="evidence" value="ECO:0007669"/>
    <property type="project" value="InterPro"/>
</dbReference>
<keyword evidence="3" id="KW-1185">Reference proteome</keyword>
<accession>A0A4Y3PH66</accession>
<dbReference type="STRING" id="54914.AV540_01220"/>